<protein>
    <recommendedName>
        <fullName evidence="9">J domain-containing protein</fullName>
    </recommendedName>
</protein>
<feature type="chain" id="PRO_5042243125" description="J domain-containing protein" evidence="8">
    <location>
        <begin position="20"/>
        <end position="338"/>
    </location>
</feature>
<dbReference type="SUPFAM" id="SSF46565">
    <property type="entry name" value="Chaperone J-domain"/>
    <property type="match status" value="1"/>
</dbReference>
<reference evidence="10" key="1">
    <citation type="journal article" date="2023" name="BMC Genomics">
        <title>Chromosome-level genome assemblies of Cutaneotrichosporon spp. (Trichosporonales, Basidiomycota) reveal imbalanced evolution between nucleotide sequences and chromosome synteny.</title>
        <authorList>
            <person name="Kobayashi Y."/>
            <person name="Kayamori A."/>
            <person name="Aoki K."/>
            <person name="Shiwa Y."/>
            <person name="Matsutani M."/>
            <person name="Fujita N."/>
            <person name="Sugita T."/>
            <person name="Iwasaki W."/>
            <person name="Tanaka N."/>
            <person name="Takashima M."/>
        </authorList>
    </citation>
    <scope>NUCLEOTIDE SEQUENCE</scope>
    <source>
        <strain evidence="10">HIS016</strain>
    </source>
</reference>
<evidence type="ECO:0000256" key="3">
    <source>
        <dbReference type="ARBA" id="ARBA00022989"/>
    </source>
</evidence>
<dbReference type="PRINTS" id="PR00625">
    <property type="entry name" value="JDOMAIN"/>
</dbReference>
<comment type="subcellular location">
    <subcellularLocation>
        <location evidence="5">Endomembrane system</location>
        <topology evidence="5">Single-pass membrane protein</topology>
    </subcellularLocation>
</comment>
<comment type="caution">
    <text evidence="10">The sequence shown here is derived from an EMBL/GenBank/DDBJ whole genome shotgun (WGS) entry which is preliminary data.</text>
</comment>
<dbReference type="InterPro" id="IPR036869">
    <property type="entry name" value="J_dom_sf"/>
</dbReference>
<sequence>MRLSLYALVALVCALTAFAFDNLDHEIFDLVAALETSEGKGTTFYSFLAVEPSATSTQISKAYRKRSLELHPDKNPGVANIHDRFARLGVVAQILRDSTKRERYNFYYKNGVPTWKGLGYAYSRWRPGLGFVFVFLVLLTSGLHYVVMRMNHARDTRRVIYFTEAARKAASGAKGRRKVRVPMVEGSTGGESLELVVDGDTVLLPHADGTSTPLSAIAPEPSLSKTWPAQLTRGVWTKLSKKQSQEGGEDEVELEEEEVDEIEGYDVQEGSPTPGPRKSRAAELRAQRLKKDSSATSTTENTEGEEDSASGASGPETRRKKGAGKAAGARRRKMGMKK</sequence>
<reference evidence="10" key="2">
    <citation type="submission" date="2023-06" db="EMBL/GenBank/DDBJ databases">
        <authorList>
            <person name="Kobayashi Y."/>
            <person name="Kayamori A."/>
            <person name="Aoki K."/>
            <person name="Shiwa Y."/>
            <person name="Fujita N."/>
            <person name="Sugita T."/>
            <person name="Iwasaki W."/>
            <person name="Tanaka N."/>
            <person name="Takashima M."/>
        </authorList>
    </citation>
    <scope>NUCLEOTIDE SEQUENCE</scope>
    <source>
        <strain evidence="10">HIS016</strain>
    </source>
</reference>
<dbReference type="AlphaFoldDB" id="A0AAD3YBI8"/>
<organism evidence="10 11">
    <name type="scientific">Cutaneotrichosporon spelunceum</name>
    <dbReference type="NCBI Taxonomy" id="1672016"/>
    <lineage>
        <taxon>Eukaryota</taxon>
        <taxon>Fungi</taxon>
        <taxon>Dikarya</taxon>
        <taxon>Basidiomycota</taxon>
        <taxon>Agaricomycotina</taxon>
        <taxon>Tremellomycetes</taxon>
        <taxon>Trichosporonales</taxon>
        <taxon>Trichosporonaceae</taxon>
        <taxon>Cutaneotrichosporon</taxon>
    </lineage>
</organism>
<evidence type="ECO:0000313" key="11">
    <source>
        <dbReference type="Proteomes" id="UP001222932"/>
    </source>
</evidence>
<dbReference type="PANTHER" id="PTHR44653:SF2">
    <property type="entry name" value="DNAJ HOMOLOG SUBFAMILY C MEMBER 1"/>
    <property type="match status" value="1"/>
</dbReference>
<dbReference type="InterPro" id="IPR052606">
    <property type="entry name" value="DnaJ_domain_protein"/>
</dbReference>
<dbReference type="Gene3D" id="1.10.287.110">
    <property type="entry name" value="DnaJ domain"/>
    <property type="match status" value="1"/>
</dbReference>
<gene>
    <name evidence="10" type="ORF">CspeluHIS016_0308910</name>
</gene>
<evidence type="ECO:0000313" key="10">
    <source>
        <dbReference type="EMBL" id="GMK57051.1"/>
    </source>
</evidence>
<feature type="signal peptide" evidence="8">
    <location>
        <begin position="1"/>
        <end position="19"/>
    </location>
</feature>
<dbReference type="EMBL" id="BTCM01000003">
    <property type="protein sequence ID" value="GMK57051.1"/>
    <property type="molecule type" value="Genomic_DNA"/>
</dbReference>
<feature type="domain" description="J" evidence="9">
    <location>
        <begin position="43"/>
        <end position="108"/>
    </location>
</feature>
<dbReference type="Pfam" id="PF00226">
    <property type="entry name" value="DnaJ"/>
    <property type="match status" value="1"/>
</dbReference>
<feature type="compositionally biased region" description="Basic and acidic residues" evidence="6">
    <location>
        <begin position="280"/>
        <end position="293"/>
    </location>
</feature>
<feature type="transmembrane region" description="Helical" evidence="7">
    <location>
        <begin position="128"/>
        <end position="148"/>
    </location>
</feature>
<keyword evidence="1 7" id="KW-0812">Transmembrane</keyword>
<dbReference type="GO" id="GO:0012505">
    <property type="term" value="C:endomembrane system"/>
    <property type="evidence" value="ECO:0007669"/>
    <property type="project" value="UniProtKB-SubCell"/>
</dbReference>
<dbReference type="PANTHER" id="PTHR44653">
    <property type="entry name" value="DNAJ HOMOLOG SUBFAMILY C MEMBER 1"/>
    <property type="match status" value="1"/>
</dbReference>
<dbReference type="CDD" id="cd06257">
    <property type="entry name" value="DnaJ"/>
    <property type="match status" value="1"/>
</dbReference>
<evidence type="ECO:0000256" key="8">
    <source>
        <dbReference type="SAM" id="SignalP"/>
    </source>
</evidence>
<dbReference type="Proteomes" id="UP001222932">
    <property type="component" value="Unassembled WGS sequence"/>
</dbReference>
<feature type="compositionally biased region" description="Acidic residues" evidence="6">
    <location>
        <begin position="247"/>
        <end position="266"/>
    </location>
</feature>
<evidence type="ECO:0000256" key="4">
    <source>
        <dbReference type="ARBA" id="ARBA00023136"/>
    </source>
</evidence>
<dbReference type="PROSITE" id="PS50076">
    <property type="entry name" value="DNAJ_2"/>
    <property type="match status" value="1"/>
</dbReference>
<evidence type="ECO:0000256" key="2">
    <source>
        <dbReference type="ARBA" id="ARBA00022729"/>
    </source>
</evidence>
<keyword evidence="3 7" id="KW-1133">Transmembrane helix</keyword>
<accession>A0AAD3YBI8</accession>
<evidence type="ECO:0000256" key="6">
    <source>
        <dbReference type="SAM" id="MobiDB-lite"/>
    </source>
</evidence>
<evidence type="ECO:0000256" key="7">
    <source>
        <dbReference type="SAM" id="Phobius"/>
    </source>
</evidence>
<feature type="region of interest" description="Disordered" evidence="6">
    <location>
        <begin position="238"/>
        <end position="338"/>
    </location>
</feature>
<proteinExistence type="predicted"/>
<feature type="compositionally biased region" description="Basic residues" evidence="6">
    <location>
        <begin position="318"/>
        <end position="338"/>
    </location>
</feature>
<keyword evidence="11" id="KW-1185">Reference proteome</keyword>
<keyword evidence="2 8" id="KW-0732">Signal</keyword>
<dbReference type="SMART" id="SM00271">
    <property type="entry name" value="DnaJ"/>
    <property type="match status" value="1"/>
</dbReference>
<evidence type="ECO:0000259" key="9">
    <source>
        <dbReference type="PROSITE" id="PS50076"/>
    </source>
</evidence>
<name>A0AAD3YBI8_9TREE</name>
<evidence type="ECO:0000256" key="1">
    <source>
        <dbReference type="ARBA" id="ARBA00022692"/>
    </source>
</evidence>
<dbReference type="InterPro" id="IPR001623">
    <property type="entry name" value="DnaJ_domain"/>
</dbReference>
<keyword evidence="4 7" id="KW-0472">Membrane</keyword>
<evidence type="ECO:0000256" key="5">
    <source>
        <dbReference type="ARBA" id="ARBA00037847"/>
    </source>
</evidence>